<keyword evidence="5 7" id="KW-0040">ANK repeat</keyword>
<comment type="catalytic activity">
    <reaction evidence="8">
        <text>L-cysteinyl-[protein] + hexadecanoyl-CoA = S-hexadecanoyl-L-cysteinyl-[protein] + CoA</text>
        <dbReference type="Rhea" id="RHEA:36683"/>
        <dbReference type="Rhea" id="RHEA-COMP:10131"/>
        <dbReference type="Rhea" id="RHEA-COMP:11032"/>
        <dbReference type="ChEBI" id="CHEBI:29950"/>
        <dbReference type="ChEBI" id="CHEBI:57287"/>
        <dbReference type="ChEBI" id="CHEBI:57379"/>
        <dbReference type="ChEBI" id="CHEBI:74151"/>
        <dbReference type="EC" id="2.3.1.225"/>
    </reaction>
</comment>
<dbReference type="InterPro" id="IPR001594">
    <property type="entry name" value="Palmitoyltrfase_DHHC"/>
</dbReference>
<feature type="transmembrane region" description="Helical" evidence="8">
    <location>
        <begin position="332"/>
        <end position="351"/>
    </location>
</feature>
<dbReference type="RefSeq" id="XP_012767154.1">
    <property type="nucleotide sequence ID" value="XM_012911700.1"/>
</dbReference>
<keyword evidence="3" id="KW-0677">Repeat</keyword>
<dbReference type="GeneID" id="24563509"/>
<keyword evidence="6 8" id="KW-0472">Membrane</keyword>
<dbReference type="PANTHER" id="PTHR24161">
    <property type="entry name" value="ANK_REP_REGION DOMAIN-CONTAINING PROTEIN-RELATED"/>
    <property type="match status" value="1"/>
</dbReference>
<dbReference type="PROSITE" id="PS50088">
    <property type="entry name" value="ANK_REPEAT"/>
    <property type="match status" value="2"/>
</dbReference>
<dbReference type="Pfam" id="PF01529">
    <property type="entry name" value="DHHC"/>
    <property type="match status" value="1"/>
</dbReference>
<dbReference type="PROSITE" id="PS50297">
    <property type="entry name" value="ANK_REP_REGION"/>
    <property type="match status" value="1"/>
</dbReference>
<dbReference type="OrthoDB" id="331948at2759"/>
<dbReference type="InterPro" id="IPR036770">
    <property type="entry name" value="Ankyrin_rpt-contain_sf"/>
</dbReference>
<feature type="transmembrane region" description="Helical" evidence="8">
    <location>
        <begin position="582"/>
        <end position="602"/>
    </location>
</feature>
<dbReference type="STRING" id="5866.A0A061D2X7"/>
<evidence type="ECO:0000256" key="1">
    <source>
        <dbReference type="ARBA" id="ARBA00004141"/>
    </source>
</evidence>
<comment type="subcellular location">
    <subcellularLocation>
        <location evidence="1">Membrane</location>
        <topology evidence="1">Multi-pass membrane protein</topology>
    </subcellularLocation>
</comment>
<dbReference type="AlphaFoldDB" id="A0A061D2X7"/>
<dbReference type="EC" id="2.3.1.225" evidence="8"/>
<dbReference type="OMA" id="YYYVFLY"/>
<feature type="repeat" description="ANK" evidence="7">
    <location>
        <begin position="80"/>
        <end position="112"/>
    </location>
</feature>
<feature type="transmembrane region" description="Helical" evidence="8">
    <location>
        <begin position="542"/>
        <end position="562"/>
    </location>
</feature>
<evidence type="ECO:0000313" key="11">
    <source>
        <dbReference type="Proteomes" id="UP000033188"/>
    </source>
</evidence>
<keyword evidence="8" id="KW-0012">Acyltransferase</keyword>
<accession>A0A061D2X7</accession>
<dbReference type="Gene3D" id="1.25.40.20">
    <property type="entry name" value="Ankyrin repeat-containing domain"/>
    <property type="match status" value="2"/>
</dbReference>
<organism evidence="10 11">
    <name type="scientific">Babesia bigemina</name>
    <dbReference type="NCBI Taxonomy" id="5866"/>
    <lineage>
        <taxon>Eukaryota</taxon>
        <taxon>Sar</taxon>
        <taxon>Alveolata</taxon>
        <taxon>Apicomplexa</taxon>
        <taxon>Aconoidasida</taxon>
        <taxon>Piroplasmida</taxon>
        <taxon>Babesiidae</taxon>
        <taxon>Babesia</taxon>
    </lineage>
</organism>
<gene>
    <name evidence="10" type="ORF">BBBOND_0201250</name>
</gene>
<dbReference type="EMBL" id="LK391708">
    <property type="protein sequence ID" value="CDR94968.1"/>
    <property type="molecule type" value="Genomic_DNA"/>
</dbReference>
<evidence type="ECO:0000259" key="9">
    <source>
        <dbReference type="Pfam" id="PF01529"/>
    </source>
</evidence>
<dbReference type="SMART" id="SM00248">
    <property type="entry name" value="ANK"/>
    <property type="match status" value="5"/>
</dbReference>
<reference evidence="11" key="1">
    <citation type="submission" date="2014-06" db="EMBL/GenBank/DDBJ databases">
        <authorList>
            <person name="Aslett M."/>
            <person name="De Silva N."/>
        </authorList>
    </citation>
    <scope>NUCLEOTIDE SEQUENCE [LARGE SCALE GENOMIC DNA]</scope>
    <source>
        <strain evidence="11">Bond</strain>
    </source>
</reference>
<dbReference type="SUPFAM" id="SSF48403">
    <property type="entry name" value="Ankyrin repeat"/>
    <property type="match status" value="1"/>
</dbReference>
<evidence type="ECO:0000256" key="8">
    <source>
        <dbReference type="RuleBase" id="RU079119"/>
    </source>
</evidence>
<evidence type="ECO:0000256" key="7">
    <source>
        <dbReference type="PROSITE-ProRule" id="PRU00023"/>
    </source>
</evidence>
<feature type="domain" description="Palmitoyltransferase DHHC" evidence="9">
    <location>
        <begin position="498"/>
        <end position="620"/>
    </location>
</feature>
<feature type="repeat" description="ANK" evidence="7">
    <location>
        <begin position="189"/>
        <end position="221"/>
    </location>
</feature>
<evidence type="ECO:0000256" key="6">
    <source>
        <dbReference type="ARBA" id="ARBA00023136"/>
    </source>
</evidence>
<comment type="domain">
    <text evidence="8">The DHHC domain is required for palmitoyltransferase activity.</text>
</comment>
<evidence type="ECO:0000256" key="3">
    <source>
        <dbReference type="ARBA" id="ARBA00022737"/>
    </source>
</evidence>
<dbReference type="InterPro" id="IPR002110">
    <property type="entry name" value="Ankyrin_rpt"/>
</dbReference>
<dbReference type="GO" id="GO:0019706">
    <property type="term" value="F:protein-cysteine S-palmitoyltransferase activity"/>
    <property type="evidence" value="ECO:0007669"/>
    <property type="project" value="UniProtKB-EC"/>
</dbReference>
<keyword evidence="8" id="KW-0808">Transferase</keyword>
<evidence type="ECO:0000256" key="2">
    <source>
        <dbReference type="ARBA" id="ARBA00022692"/>
    </source>
</evidence>
<protein>
    <recommendedName>
        <fullName evidence="8">Palmitoyltransferase</fullName>
        <ecNumber evidence="8">2.3.1.225</ecNumber>
    </recommendedName>
</protein>
<dbReference type="KEGG" id="bbig:BBBOND_0201250"/>
<dbReference type="PROSITE" id="PS50216">
    <property type="entry name" value="DHHC"/>
    <property type="match status" value="1"/>
</dbReference>
<feature type="transmembrane region" description="Helical" evidence="8">
    <location>
        <begin position="303"/>
        <end position="320"/>
    </location>
</feature>
<dbReference type="Proteomes" id="UP000033188">
    <property type="component" value="Chromosome 2"/>
</dbReference>
<dbReference type="VEuPathDB" id="PiroplasmaDB:BBBOND_0201250"/>
<comment type="similarity">
    <text evidence="8">Belongs to the DHHC palmitoyltransferase family.</text>
</comment>
<dbReference type="GO" id="GO:0016020">
    <property type="term" value="C:membrane"/>
    <property type="evidence" value="ECO:0007669"/>
    <property type="project" value="UniProtKB-SubCell"/>
</dbReference>
<evidence type="ECO:0000313" key="10">
    <source>
        <dbReference type="EMBL" id="CDR94968.1"/>
    </source>
</evidence>
<dbReference type="Pfam" id="PF12796">
    <property type="entry name" value="Ank_2"/>
    <property type="match status" value="2"/>
</dbReference>
<evidence type="ECO:0000256" key="5">
    <source>
        <dbReference type="ARBA" id="ARBA00023043"/>
    </source>
</evidence>
<name>A0A061D2X7_BABBI</name>
<keyword evidence="11" id="KW-1185">Reference proteome</keyword>
<keyword evidence="4 8" id="KW-1133">Transmembrane helix</keyword>
<sequence length="658" mass="74171">MKNIGNLNEASTCVSSNIDTSDTNGERSAYSYDSVPAENGDDYYISAETSIVSAATNKDHDALFRILKPMLDKNDVSHLDSICALHWACYCGHPELVETLLNVGCDPHCPDDINLETPIYFGIRGSNVQIVQMLVQRFGTELLCHENRKRLTPFLLAASEFLEDNVISTLHMLEFLYLSGVSLEEQDASGRTALMLASRRGCQFVVQWLLSRGANLAHRDHMGNTVLHHACESGNDETLRFLCMHGGIGLVHSKALAATANEETALGICLMKRRFLQYSMLKIWSWQYALTGRMLVFRTPHPLYFWTGGIINLVLYWRIYSTLETATSMQAALVDVWILGWIASYGFWIITSASDPGKARKNPVMSQSHRTSANFENDIMKDAPMLGGTYEAQLQSLQKQQELINYELYRINCEAYRLNSWVPHEDFSGELSEPLDPCGYAGEDGMAQRMQVCREEAQILQTEMHALYPQVGVERQEHCVFGYADAVMGSVRDLSISTVCITCNMIRAARSHHCGTCGVCMVRQDHHCAWLDNCVAKGNQRAFAVFVSSVCIGLCHTYYVVYLHFAAEYARMKFDWAWDVPIILFGVLVNAACLAFAVRLCLRISRNMATDVTFYEYLRKPEHIRQRFKGQVEGKFWDFADMSLLKAIANCGSFWVAS</sequence>
<keyword evidence="2 8" id="KW-0812">Transmembrane</keyword>
<dbReference type="PANTHER" id="PTHR24161:SF85">
    <property type="entry name" value="PALMITOYLTRANSFERASE HIP14"/>
    <property type="match status" value="1"/>
</dbReference>
<proteinExistence type="inferred from homology"/>
<evidence type="ECO:0000256" key="4">
    <source>
        <dbReference type="ARBA" id="ARBA00022989"/>
    </source>
</evidence>